<proteinExistence type="predicted"/>
<dbReference type="PROSITE" id="PS51257">
    <property type="entry name" value="PROKAR_LIPOPROTEIN"/>
    <property type="match status" value="1"/>
</dbReference>
<comment type="caution">
    <text evidence="1">The sequence shown here is derived from an EMBL/GenBank/DDBJ whole genome shotgun (WGS) entry which is preliminary data.</text>
</comment>
<dbReference type="Proteomes" id="UP000658720">
    <property type="component" value="Unassembled WGS sequence"/>
</dbReference>
<reference evidence="1 2" key="1">
    <citation type="submission" date="2020-10" db="EMBL/GenBank/DDBJ databases">
        <authorList>
            <person name="Castelo-Branco R."/>
            <person name="Eusebio N."/>
            <person name="Adriana R."/>
            <person name="Vieira A."/>
            <person name="Brugerolle De Fraissinette N."/>
            <person name="Rezende De Castro R."/>
            <person name="Schneider M.P."/>
            <person name="Vasconcelos V."/>
            <person name="Leao P.N."/>
        </authorList>
    </citation>
    <scope>NUCLEOTIDE SEQUENCE [LARGE SCALE GENOMIC DNA]</scope>
    <source>
        <strain evidence="1 2">LEGE 00031</strain>
    </source>
</reference>
<evidence type="ECO:0000313" key="2">
    <source>
        <dbReference type="Proteomes" id="UP000658720"/>
    </source>
</evidence>
<name>A0ABR9VW56_9SYNC</name>
<gene>
    <name evidence="1" type="ORF">IQ217_17525</name>
</gene>
<organism evidence="1 2">
    <name type="scientific">Synechocystis salina LEGE 00031</name>
    <dbReference type="NCBI Taxonomy" id="1828736"/>
    <lineage>
        <taxon>Bacteria</taxon>
        <taxon>Bacillati</taxon>
        <taxon>Cyanobacteriota</taxon>
        <taxon>Cyanophyceae</taxon>
        <taxon>Synechococcales</taxon>
        <taxon>Merismopediaceae</taxon>
        <taxon>Synechocystis</taxon>
    </lineage>
</organism>
<dbReference type="EMBL" id="JADEVV010000072">
    <property type="protein sequence ID" value="MBE9255600.1"/>
    <property type="molecule type" value="Genomic_DNA"/>
</dbReference>
<evidence type="ECO:0000313" key="1">
    <source>
        <dbReference type="EMBL" id="MBE9255600.1"/>
    </source>
</evidence>
<protein>
    <recommendedName>
        <fullName evidence="3">Lipoprotein</fullName>
    </recommendedName>
</protein>
<accession>A0ABR9VW56</accession>
<keyword evidence="2" id="KW-1185">Reference proteome</keyword>
<evidence type="ECO:0008006" key="3">
    <source>
        <dbReference type="Google" id="ProtNLM"/>
    </source>
</evidence>
<dbReference type="RefSeq" id="WP_194021046.1">
    <property type="nucleotide sequence ID" value="NZ_JADEVV010000072.1"/>
</dbReference>
<sequence>MTMQGIKGKVFLFVLIILAGCRDETRVSNEYKEMIKETINTVEGSMERYKTAAETGNVLVASIVAQEEIELLIKLQEWDEYFDKKNNQENICSVERVLYISGLSTFLLVHKALMDGVLDPDDPRFVKLNTNSFWQKTYESKKEVKKKCQLE</sequence>